<evidence type="ECO:0000259" key="1">
    <source>
        <dbReference type="Pfam" id="PF13751"/>
    </source>
</evidence>
<dbReference type="EMBL" id="FZOJ01000029">
    <property type="protein sequence ID" value="SNS94592.1"/>
    <property type="molecule type" value="Genomic_DNA"/>
</dbReference>
<dbReference type="OrthoDB" id="9789070at2"/>
<proteinExistence type="predicted"/>
<protein>
    <submittedName>
        <fullName evidence="2">Transposase DDE domain-containing protein</fullName>
    </submittedName>
</protein>
<keyword evidence="3" id="KW-1185">Reference proteome</keyword>
<feature type="domain" description="Transposase DDE" evidence="1">
    <location>
        <begin position="2"/>
        <end position="59"/>
    </location>
</feature>
<evidence type="ECO:0000313" key="3">
    <source>
        <dbReference type="Proteomes" id="UP000198304"/>
    </source>
</evidence>
<evidence type="ECO:0000313" key="2">
    <source>
        <dbReference type="EMBL" id="SNS94592.1"/>
    </source>
</evidence>
<dbReference type="Pfam" id="PF13751">
    <property type="entry name" value="DDE_Tnp_1_6"/>
    <property type="match status" value="1"/>
</dbReference>
<dbReference type="Proteomes" id="UP000198304">
    <property type="component" value="Unassembled WGS sequence"/>
</dbReference>
<dbReference type="InterPro" id="IPR025668">
    <property type="entry name" value="Tnp_DDE_dom"/>
</dbReference>
<gene>
    <name evidence="2" type="ORF">SAMN05446037_10293</name>
</gene>
<sequence>MERVKTKAFQEASNNRFKVERRFATMVRNHGLRRCRYVKISRAKEHIIIANMICNIGRMVNLLCSPKVLCVKFKEDVEVMVNVIKKDEERCYSWLN</sequence>
<reference evidence="2 3" key="1">
    <citation type="submission" date="2017-06" db="EMBL/GenBank/DDBJ databases">
        <authorList>
            <person name="Kim H.J."/>
            <person name="Triplett B.A."/>
        </authorList>
    </citation>
    <scope>NUCLEOTIDE SEQUENCE [LARGE SCALE GENOMIC DNA]</scope>
    <source>
        <strain evidence="2 3">SCA</strain>
    </source>
</reference>
<name>A0A239IMH7_9FIRM</name>
<dbReference type="AlphaFoldDB" id="A0A239IMH7"/>
<dbReference type="RefSeq" id="WP_089284659.1">
    <property type="nucleotide sequence ID" value="NZ_FZOJ01000029.1"/>
</dbReference>
<organism evidence="2 3">
    <name type="scientific">Anaerovirgula multivorans</name>
    <dbReference type="NCBI Taxonomy" id="312168"/>
    <lineage>
        <taxon>Bacteria</taxon>
        <taxon>Bacillati</taxon>
        <taxon>Bacillota</taxon>
        <taxon>Clostridia</taxon>
        <taxon>Peptostreptococcales</taxon>
        <taxon>Natronincolaceae</taxon>
        <taxon>Anaerovirgula</taxon>
    </lineage>
</organism>
<accession>A0A239IMH7</accession>